<dbReference type="SUPFAM" id="SSF53098">
    <property type="entry name" value="Ribonuclease H-like"/>
    <property type="match status" value="1"/>
</dbReference>
<evidence type="ECO:0000313" key="2">
    <source>
        <dbReference type="EMBL" id="RZT01004.1"/>
    </source>
</evidence>
<reference evidence="2 3" key="1">
    <citation type="submission" date="2019-02" db="EMBL/GenBank/DDBJ databases">
        <title>Genomic Encyclopedia of Type Strains, Phase IV (KMG-IV): sequencing the most valuable type-strain genomes for metagenomic binning, comparative biology and taxonomic classification.</title>
        <authorList>
            <person name="Goeker M."/>
        </authorList>
    </citation>
    <scope>NUCLEOTIDE SEQUENCE [LARGE SCALE GENOMIC DNA]</scope>
    <source>
        <strain evidence="2 3">DSM 29486</strain>
    </source>
</reference>
<dbReference type="Pfam" id="PF13482">
    <property type="entry name" value="RNase_H_2"/>
    <property type="match status" value="1"/>
</dbReference>
<dbReference type="Gene3D" id="3.30.420.10">
    <property type="entry name" value="Ribonuclease H-like superfamily/Ribonuclease H"/>
    <property type="match status" value="1"/>
</dbReference>
<sequence>MITNTINFSPELSYNLEKLGPAEQLLFFDIETTGFTPSSSSLYLIGCAFMEQGTWKLTQWFAESLSDECEILRAFFRFASRFRCLVHFNGDGFDLPYLQNCCRQYQMDWGLSALESVDLYKLVRPCRQLLGLSSIRLKACEAFLGLRRKDPFNGGQLIAVYEEYLQSRDFRLLRALLLHNEEDIKGMFPLMSMLHYADCLCSPPKLLTASGDTGSRTLLISAELSACLPVPIRRTVDFPGAPQGFPEAVLALEGSSLHCSVPLYEGELKLFYPNYKEYYYLPEEDMAVHQSVAEFVDKSRRKKASASTCYTRRAGIFLPQPGKEPVFSPVFRQEHRSKTAFSLWEGIEKTDSALLQSYLEALFTEAASPRKNAAR</sequence>
<dbReference type="PANTHER" id="PTHR38462">
    <property type="entry name" value="EXONUCLEASE-LIKE PROTEIN"/>
    <property type="match status" value="1"/>
</dbReference>
<keyword evidence="3" id="KW-1185">Reference proteome</keyword>
<name>A0A4Q7PJX6_9FIRM</name>
<feature type="domain" description="YprB ribonuclease H-like" evidence="1">
    <location>
        <begin position="26"/>
        <end position="194"/>
    </location>
</feature>
<evidence type="ECO:0000259" key="1">
    <source>
        <dbReference type="Pfam" id="PF13482"/>
    </source>
</evidence>
<dbReference type="AlphaFoldDB" id="A0A4Q7PJX6"/>
<gene>
    <name evidence="2" type="ORF">EV209_1441</name>
</gene>
<protein>
    <recommendedName>
        <fullName evidence="1">YprB ribonuclease H-like domain-containing protein</fullName>
    </recommendedName>
</protein>
<organism evidence="2 3">
    <name type="scientific">Cuneatibacter caecimuris</name>
    <dbReference type="NCBI Taxonomy" id="1796618"/>
    <lineage>
        <taxon>Bacteria</taxon>
        <taxon>Bacillati</taxon>
        <taxon>Bacillota</taxon>
        <taxon>Clostridia</taxon>
        <taxon>Lachnospirales</taxon>
        <taxon>Lachnospiraceae</taxon>
        <taxon>Cuneatibacter</taxon>
    </lineage>
</organism>
<accession>A0A4Q7PJX6</accession>
<dbReference type="InterPro" id="IPR036397">
    <property type="entry name" value="RNaseH_sf"/>
</dbReference>
<dbReference type="PANTHER" id="PTHR38462:SF1">
    <property type="entry name" value="YPRB RIBONUCLEASE H-LIKE DOMAIN-CONTAINING PROTEIN"/>
    <property type="match status" value="1"/>
</dbReference>
<dbReference type="Proteomes" id="UP000292927">
    <property type="component" value="Unassembled WGS sequence"/>
</dbReference>
<evidence type="ECO:0000313" key="3">
    <source>
        <dbReference type="Proteomes" id="UP000292927"/>
    </source>
</evidence>
<dbReference type="EMBL" id="SGXF01000002">
    <property type="protein sequence ID" value="RZT01004.1"/>
    <property type="molecule type" value="Genomic_DNA"/>
</dbReference>
<dbReference type="RefSeq" id="WP_165388852.1">
    <property type="nucleotide sequence ID" value="NZ_SGXF01000002.1"/>
</dbReference>
<dbReference type="InterPro" id="IPR012337">
    <property type="entry name" value="RNaseH-like_sf"/>
</dbReference>
<comment type="caution">
    <text evidence="2">The sequence shown here is derived from an EMBL/GenBank/DDBJ whole genome shotgun (WGS) entry which is preliminary data.</text>
</comment>
<dbReference type="InterPro" id="IPR038720">
    <property type="entry name" value="YprB_RNase_H-like_dom"/>
</dbReference>
<dbReference type="GO" id="GO:0003676">
    <property type="term" value="F:nucleic acid binding"/>
    <property type="evidence" value="ECO:0007669"/>
    <property type="project" value="InterPro"/>
</dbReference>
<proteinExistence type="predicted"/>